<dbReference type="Gramene" id="PSS19325">
    <property type="protein sequence ID" value="PSS19325"/>
    <property type="gene ID" value="CEY00_Acc11373"/>
</dbReference>
<dbReference type="Proteomes" id="UP000241394">
    <property type="component" value="Chromosome LG10"/>
</dbReference>
<reference evidence="6" key="2">
    <citation type="journal article" date="2018" name="BMC Genomics">
        <title>A manually annotated Actinidia chinensis var. chinensis (kiwifruit) genome highlights the challenges associated with draft genomes and gene prediction in plants.</title>
        <authorList>
            <person name="Pilkington S.M."/>
            <person name="Crowhurst R."/>
            <person name="Hilario E."/>
            <person name="Nardozza S."/>
            <person name="Fraser L."/>
            <person name="Peng Y."/>
            <person name="Gunaseelan K."/>
            <person name="Simpson R."/>
            <person name="Tahir J."/>
            <person name="Deroles S.C."/>
            <person name="Templeton K."/>
            <person name="Luo Z."/>
            <person name="Davy M."/>
            <person name="Cheng C."/>
            <person name="McNeilage M."/>
            <person name="Scaglione D."/>
            <person name="Liu Y."/>
            <person name="Zhang Q."/>
            <person name="Datson P."/>
            <person name="De Silva N."/>
            <person name="Gardiner S.E."/>
            <person name="Bassett H."/>
            <person name="Chagne D."/>
            <person name="McCallum J."/>
            <person name="Dzierzon H."/>
            <person name="Deng C."/>
            <person name="Wang Y.Y."/>
            <person name="Barron L."/>
            <person name="Manako K."/>
            <person name="Bowen J."/>
            <person name="Foster T.M."/>
            <person name="Erridge Z.A."/>
            <person name="Tiffin H."/>
            <person name="Waite C.N."/>
            <person name="Davies K.M."/>
            <person name="Grierson E.P."/>
            <person name="Laing W.A."/>
            <person name="Kirk R."/>
            <person name="Chen X."/>
            <person name="Wood M."/>
            <person name="Montefiori M."/>
            <person name="Brummell D.A."/>
            <person name="Schwinn K.E."/>
            <person name="Catanach A."/>
            <person name="Fullerton C."/>
            <person name="Li D."/>
            <person name="Meiyalaghan S."/>
            <person name="Nieuwenhuizen N."/>
            <person name="Read N."/>
            <person name="Prakash R."/>
            <person name="Hunter D."/>
            <person name="Zhang H."/>
            <person name="McKenzie M."/>
            <person name="Knabel M."/>
            <person name="Harris A."/>
            <person name="Allan A.C."/>
            <person name="Gleave A."/>
            <person name="Chen A."/>
            <person name="Janssen B.J."/>
            <person name="Plunkett B."/>
            <person name="Ampomah-Dwamena C."/>
            <person name="Voogd C."/>
            <person name="Leif D."/>
            <person name="Lafferty D."/>
            <person name="Souleyre E.J.F."/>
            <person name="Varkonyi-Gasic E."/>
            <person name="Gambi F."/>
            <person name="Hanley J."/>
            <person name="Yao J.L."/>
            <person name="Cheung J."/>
            <person name="David K.M."/>
            <person name="Warren B."/>
            <person name="Marsh K."/>
            <person name="Snowden K.C."/>
            <person name="Lin-Wang K."/>
            <person name="Brian L."/>
            <person name="Martinez-Sanchez M."/>
            <person name="Wang M."/>
            <person name="Ileperuma N."/>
            <person name="Macnee N."/>
            <person name="Campin R."/>
            <person name="McAtee P."/>
            <person name="Drummond R.S.M."/>
            <person name="Espley R.V."/>
            <person name="Ireland H.S."/>
            <person name="Wu R."/>
            <person name="Atkinson R.G."/>
            <person name="Karunairetnam S."/>
            <person name="Bulley S."/>
            <person name="Chunkath S."/>
            <person name="Hanley Z."/>
            <person name="Storey R."/>
            <person name="Thrimawithana A.H."/>
            <person name="Thomson S."/>
            <person name="David C."/>
            <person name="Testolin R."/>
            <person name="Huang H."/>
            <person name="Hellens R.P."/>
            <person name="Schaffer R.J."/>
        </authorList>
    </citation>
    <scope>NUCLEOTIDE SEQUENCE [LARGE SCALE GENOMIC DNA]</scope>
    <source>
        <strain evidence="6">cv. Red5</strain>
    </source>
</reference>
<accession>A0A2R6R267</accession>
<comment type="similarity">
    <text evidence="1">Belongs to the universal ribosomal protein uS10 family.</text>
</comment>
<name>A0A2R6R267_ACTCC</name>
<evidence type="ECO:0000313" key="6">
    <source>
        <dbReference type="Proteomes" id="UP000241394"/>
    </source>
</evidence>
<dbReference type="Pfam" id="PF00338">
    <property type="entry name" value="Ribosomal_S10"/>
    <property type="match status" value="1"/>
</dbReference>
<dbReference type="STRING" id="1590841.A0A2R6R267"/>
<dbReference type="InterPro" id="IPR036838">
    <property type="entry name" value="Ribosomal_uS10_dom_sf"/>
</dbReference>
<organism evidence="5 6">
    <name type="scientific">Actinidia chinensis var. chinensis</name>
    <name type="common">Chinese soft-hair kiwi</name>
    <dbReference type="NCBI Taxonomy" id="1590841"/>
    <lineage>
        <taxon>Eukaryota</taxon>
        <taxon>Viridiplantae</taxon>
        <taxon>Streptophyta</taxon>
        <taxon>Embryophyta</taxon>
        <taxon>Tracheophyta</taxon>
        <taxon>Spermatophyta</taxon>
        <taxon>Magnoliopsida</taxon>
        <taxon>eudicotyledons</taxon>
        <taxon>Gunneridae</taxon>
        <taxon>Pentapetalae</taxon>
        <taxon>asterids</taxon>
        <taxon>Ericales</taxon>
        <taxon>Actinidiaceae</taxon>
        <taxon>Actinidia</taxon>
    </lineage>
</organism>
<dbReference type="Gene3D" id="3.30.70.600">
    <property type="entry name" value="Ribosomal protein S10 domain"/>
    <property type="match status" value="1"/>
</dbReference>
<evidence type="ECO:0000259" key="4">
    <source>
        <dbReference type="Pfam" id="PF00338"/>
    </source>
</evidence>
<dbReference type="GO" id="GO:0003735">
    <property type="term" value="F:structural constituent of ribosome"/>
    <property type="evidence" value="ECO:0007669"/>
    <property type="project" value="InterPro"/>
</dbReference>
<sequence length="189" mass="21630">MRSSKLGMLCLSKYQGLRAGLLASRQVIPDICPSYHATDVLSKFSIGSRYLSSQSGAESRNIYKGFHLPPSARKVGLPKSRVLYTVLRSPHIDKKSREQFALETKKELVVIKTEIDQLRKMSFWLKRLRIIGAQYEMLFSCKTHLDKEKVQRLLQNDALPNMALARKRAQPDASKKKAEASIRMRISYF</sequence>
<dbReference type="InParanoid" id="A0A2R6R267"/>
<dbReference type="OrthoDB" id="366214at2759"/>
<evidence type="ECO:0000313" key="5">
    <source>
        <dbReference type="EMBL" id="PSS19325.1"/>
    </source>
</evidence>
<dbReference type="InterPro" id="IPR027486">
    <property type="entry name" value="Ribosomal_uS10_dom"/>
</dbReference>
<feature type="domain" description="Small ribosomal subunit protein uS10" evidence="4">
    <location>
        <begin position="74"/>
        <end position="113"/>
    </location>
</feature>
<dbReference type="SUPFAM" id="SSF54999">
    <property type="entry name" value="Ribosomal protein S10"/>
    <property type="match status" value="1"/>
</dbReference>
<dbReference type="GO" id="GO:0006412">
    <property type="term" value="P:translation"/>
    <property type="evidence" value="ECO:0007669"/>
    <property type="project" value="InterPro"/>
</dbReference>
<keyword evidence="3" id="KW-0687">Ribonucleoprotein</keyword>
<dbReference type="PANTHER" id="PTHR11700">
    <property type="entry name" value="30S RIBOSOMAL PROTEIN S10 FAMILY MEMBER"/>
    <property type="match status" value="1"/>
</dbReference>
<evidence type="ECO:0000256" key="2">
    <source>
        <dbReference type="ARBA" id="ARBA00022980"/>
    </source>
</evidence>
<keyword evidence="6" id="KW-1185">Reference proteome</keyword>
<dbReference type="InterPro" id="IPR001848">
    <property type="entry name" value="Ribosomal_uS10"/>
</dbReference>
<dbReference type="AlphaFoldDB" id="A0A2R6R267"/>
<evidence type="ECO:0000256" key="1">
    <source>
        <dbReference type="ARBA" id="ARBA00007102"/>
    </source>
</evidence>
<dbReference type="GO" id="GO:1990904">
    <property type="term" value="C:ribonucleoprotein complex"/>
    <property type="evidence" value="ECO:0007669"/>
    <property type="project" value="UniProtKB-KW"/>
</dbReference>
<reference evidence="5 6" key="1">
    <citation type="submission" date="2017-07" db="EMBL/GenBank/DDBJ databases">
        <title>An improved, manually edited Actinidia chinensis var. chinensis (kiwifruit) genome highlights the challenges associated with draft genomes and gene prediction in plants.</title>
        <authorList>
            <person name="Pilkington S."/>
            <person name="Crowhurst R."/>
            <person name="Hilario E."/>
            <person name="Nardozza S."/>
            <person name="Fraser L."/>
            <person name="Peng Y."/>
            <person name="Gunaseelan K."/>
            <person name="Simpson R."/>
            <person name="Tahir J."/>
            <person name="Deroles S."/>
            <person name="Templeton K."/>
            <person name="Luo Z."/>
            <person name="Davy M."/>
            <person name="Cheng C."/>
            <person name="Mcneilage M."/>
            <person name="Scaglione D."/>
            <person name="Liu Y."/>
            <person name="Zhang Q."/>
            <person name="Datson P."/>
            <person name="De Silva N."/>
            <person name="Gardiner S."/>
            <person name="Bassett H."/>
            <person name="Chagne D."/>
            <person name="Mccallum J."/>
            <person name="Dzierzon H."/>
            <person name="Deng C."/>
            <person name="Wang Y.-Y."/>
            <person name="Barron N."/>
            <person name="Manako K."/>
            <person name="Bowen J."/>
            <person name="Foster T."/>
            <person name="Erridge Z."/>
            <person name="Tiffin H."/>
            <person name="Waite C."/>
            <person name="Davies K."/>
            <person name="Grierson E."/>
            <person name="Laing W."/>
            <person name="Kirk R."/>
            <person name="Chen X."/>
            <person name="Wood M."/>
            <person name="Montefiori M."/>
            <person name="Brummell D."/>
            <person name="Schwinn K."/>
            <person name="Catanach A."/>
            <person name="Fullerton C."/>
            <person name="Li D."/>
            <person name="Meiyalaghan S."/>
            <person name="Nieuwenhuizen N."/>
            <person name="Read N."/>
            <person name="Prakash R."/>
            <person name="Hunter D."/>
            <person name="Zhang H."/>
            <person name="Mckenzie M."/>
            <person name="Knabel M."/>
            <person name="Harris A."/>
            <person name="Allan A."/>
            <person name="Chen A."/>
            <person name="Janssen B."/>
            <person name="Plunkett B."/>
            <person name="Dwamena C."/>
            <person name="Voogd C."/>
            <person name="Leif D."/>
            <person name="Lafferty D."/>
            <person name="Souleyre E."/>
            <person name="Varkonyi-Gasic E."/>
            <person name="Gambi F."/>
            <person name="Hanley J."/>
            <person name="Yao J.-L."/>
            <person name="Cheung J."/>
            <person name="David K."/>
            <person name="Warren B."/>
            <person name="Marsh K."/>
            <person name="Snowden K."/>
            <person name="Lin-Wang K."/>
            <person name="Brian L."/>
            <person name="Martinez-Sanchez M."/>
            <person name="Wang M."/>
            <person name="Ileperuma N."/>
            <person name="Macnee N."/>
            <person name="Campin R."/>
            <person name="Mcatee P."/>
            <person name="Drummond R."/>
            <person name="Espley R."/>
            <person name="Ireland H."/>
            <person name="Wu R."/>
            <person name="Atkinson R."/>
            <person name="Karunairetnam S."/>
            <person name="Bulley S."/>
            <person name="Chunkath S."/>
            <person name="Hanley Z."/>
            <person name="Storey R."/>
            <person name="Thrimawithana A."/>
            <person name="Thomson S."/>
            <person name="David C."/>
            <person name="Testolin R."/>
        </authorList>
    </citation>
    <scope>NUCLEOTIDE SEQUENCE [LARGE SCALE GENOMIC DNA]</scope>
    <source>
        <strain evidence="6">cv. Red5</strain>
        <tissue evidence="5">Young leaf</tissue>
    </source>
</reference>
<protein>
    <submittedName>
        <fullName evidence="5">Ribosomal protein</fullName>
    </submittedName>
</protein>
<gene>
    <name evidence="5" type="ORF">CEY00_Acc11373</name>
</gene>
<comment type="caution">
    <text evidence="5">The sequence shown here is derived from an EMBL/GenBank/DDBJ whole genome shotgun (WGS) entry which is preliminary data.</text>
</comment>
<keyword evidence="2 5" id="KW-0689">Ribosomal protein</keyword>
<dbReference type="GO" id="GO:0005840">
    <property type="term" value="C:ribosome"/>
    <property type="evidence" value="ECO:0007669"/>
    <property type="project" value="UniProtKB-KW"/>
</dbReference>
<evidence type="ECO:0000256" key="3">
    <source>
        <dbReference type="ARBA" id="ARBA00023274"/>
    </source>
</evidence>
<proteinExistence type="inferred from homology"/>
<dbReference type="EMBL" id="NKQK01000010">
    <property type="protein sequence ID" value="PSS19325.1"/>
    <property type="molecule type" value="Genomic_DNA"/>
</dbReference>